<dbReference type="InParanoid" id="A0A3N4LAW0"/>
<protein>
    <submittedName>
        <fullName evidence="2">Uncharacterized protein</fullName>
    </submittedName>
</protein>
<sequence length="469" mass="52939">MSHSYRPADETPSPPASLHLHCPTPASTPTRGLPQRVYPLSPHQLKSTKQATPPPRSSPPRITICDSDFIAPPQAPELPLGDLTHSTAPPGSNSDIIIHSVVEFFRRQLYRDLVIPGVVGETATEVIQYFNCVRAVRNRNPDLLPKLLERFRYSYDLATSTLTIRGLPTKSHDTLVEFFGSEAYLMQLIQNSVFTPAERACIQPWVSNVALPGSSKRAREGSNKLGRREKLCDYALVYIPEDPSQQEPVFPHVVMEVAFSQDYGKNNSVLADVQEWLVATKGGVRLGVLFKIEEGQVPGKTIEQLERGVDPDKNGDMEYGEDSDEQDLSSDPENYFQRMAAIRTDADKWIGKFTVFMETWVYDPTTGGTTVKQSRQYIMTNNILTTPMPVLTFDRCTFGLQPRLDGLGKDQQIHIDLVPYAKRLLRNRIHDAFRRKTLWISRRREKRNLADGDDLKDPDFMGSRRRGEG</sequence>
<feature type="region of interest" description="Disordered" evidence="1">
    <location>
        <begin position="306"/>
        <end position="331"/>
    </location>
</feature>
<name>A0A3N4LAW0_9PEZI</name>
<feature type="region of interest" description="Disordered" evidence="1">
    <location>
        <begin position="1"/>
        <end position="66"/>
    </location>
</feature>
<gene>
    <name evidence="2" type="ORF">L211DRAFT_578060</name>
</gene>
<keyword evidence="3" id="KW-1185">Reference proteome</keyword>
<dbReference type="AlphaFoldDB" id="A0A3N4LAW0"/>
<feature type="compositionally biased region" description="Basic and acidic residues" evidence="1">
    <location>
        <begin position="306"/>
        <end position="316"/>
    </location>
</feature>
<proteinExistence type="predicted"/>
<reference evidence="2 3" key="1">
    <citation type="journal article" date="2018" name="Nat. Ecol. Evol.">
        <title>Pezizomycetes genomes reveal the molecular basis of ectomycorrhizal truffle lifestyle.</title>
        <authorList>
            <person name="Murat C."/>
            <person name="Payen T."/>
            <person name="Noel B."/>
            <person name="Kuo A."/>
            <person name="Morin E."/>
            <person name="Chen J."/>
            <person name="Kohler A."/>
            <person name="Krizsan K."/>
            <person name="Balestrini R."/>
            <person name="Da Silva C."/>
            <person name="Montanini B."/>
            <person name="Hainaut M."/>
            <person name="Levati E."/>
            <person name="Barry K.W."/>
            <person name="Belfiori B."/>
            <person name="Cichocki N."/>
            <person name="Clum A."/>
            <person name="Dockter R.B."/>
            <person name="Fauchery L."/>
            <person name="Guy J."/>
            <person name="Iotti M."/>
            <person name="Le Tacon F."/>
            <person name="Lindquist E.A."/>
            <person name="Lipzen A."/>
            <person name="Malagnac F."/>
            <person name="Mello A."/>
            <person name="Molinier V."/>
            <person name="Miyauchi S."/>
            <person name="Poulain J."/>
            <person name="Riccioni C."/>
            <person name="Rubini A."/>
            <person name="Sitrit Y."/>
            <person name="Splivallo R."/>
            <person name="Traeger S."/>
            <person name="Wang M."/>
            <person name="Zifcakova L."/>
            <person name="Wipf D."/>
            <person name="Zambonelli A."/>
            <person name="Paolocci F."/>
            <person name="Nowrousian M."/>
            <person name="Ottonello S."/>
            <person name="Baldrian P."/>
            <person name="Spatafora J.W."/>
            <person name="Henrissat B."/>
            <person name="Nagy L.G."/>
            <person name="Aury J.M."/>
            <person name="Wincker P."/>
            <person name="Grigoriev I.V."/>
            <person name="Bonfante P."/>
            <person name="Martin F.M."/>
        </authorList>
    </citation>
    <scope>NUCLEOTIDE SEQUENCE [LARGE SCALE GENOMIC DNA]</scope>
    <source>
        <strain evidence="2 3">ATCC MYA-4762</strain>
    </source>
</reference>
<evidence type="ECO:0000256" key="1">
    <source>
        <dbReference type="SAM" id="MobiDB-lite"/>
    </source>
</evidence>
<dbReference type="EMBL" id="ML121579">
    <property type="protein sequence ID" value="RPB20000.1"/>
    <property type="molecule type" value="Genomic_DNA"/>
</dbReference>
<accession>A0A3N4LAW0</accession>
<organism evidence="2 3">
    <name type="scientific">Terfezia boudieri ATCC MYA-4762</name>
    <dbReference type="NCBI Taxonomy" id="1051890"/>
    <lineage>
        <taxon>Eukaryota</taxon>
        <taxon>Fungi</taxon>
        <taxon>Dikarya</taxon>
        <taxon>Ascomycota</taxon>
        <taxon>Pezizomycotina</taxon>
        <taxon>Pezizomycetes</taxon>
        <taxon>Pezizales</taxon>
        <taxon>Pezizaceae</taxon>
        <taxon>Terfezia</taxon>
    </lineage>
</organism>
<dbReference type="Proteomes" id="UP000267821">
    <property type="component" value="Unassembled WGS sequence"/>
</dbReference>
<evidence type="ECO:0000313" key="3">
    <source>
        <dbReference type="Proteomes" id="UP000267821"/>
    </source>
</evidence>
<feature type="compositionally biased region" description="Acidic residues" evidence="1">
    <location>
        <begin position="318"/>
        <end position="330"/>
    </location>
</feature>
<evidence type="ECO:0000313" key="2">
    <source>
        <dbReference type="EMBL" id="RPB20000.1"/>
    </source>
</evidence>